<dbReference type="InterPro" id="IPR016181">
    <property type="entry name" value="Acyl_CoA_acyltransferase"/>
</dbReference>
<keyword evidence="1" id="KW-0808">Transferase</keyword>
<dbReference type="AlphaFoldDB" id="A0A561BV37"/>
<evidence type="ECO:0000313" key="1">
    <source>
        <dbReference type="EMBL" id="TWD82756.1"/>
    </source>
</evidence>
<reference evidence="1 2" key="1">
    <citation type="submission" date="2019-06" db="EMBL/GenBank/DDBJ databases">
        <title>Sequencing the genomes of 1000 actinobacteria strains.</title>
        <authorList>
            <person name="Klenk H.-P."/>
        </authorList>
    </citation>
    <scope>NUCLEOTIDE SEQUENCE [LARGE SCALE GENOMIC DNA]</scope>
    <source>
        <strain evidence="1 2">DSM 24683</strain>
    </source>
</reference>
<dbReference type="EMBL" id="VIVK01000001">
    <property type="protein sequence ID" value="TWD82756.1"/>
    <property type="molecule type" value="Genomic_DNA"/>
</dbReference>
<dbReference type="Gene3D" id="3.40.630.30">
    <property type="match status" value="1"/>
</dbReference>
<protein>
    <submittedName>
        <fullName evidence="1">Acetyltransferase (GNAT) family protein</fullName>
    </submittedName>
</protein>
<keyword evidence="2" id="KW-1185">Reference proteome</keyword>
<dbReference type="SUPFAM" id="SSF55729">
    <property type="entry name" value="Acyl-CoA N-acyltransferases (Nat)"/>
    <property type="match status" value="1"/>
</dbReference>
<dbReference type="Proteomes" id="UP000318380">
    <property type="component" value="Unassembled WGS sequence"/>
</dbReference>
<dbReference type="GO" id="GO:0016740">
    <property type="term" value="F:transferase activity"/>
    <property type="evidence" value="ECO:0007669"/>
    <property type="project" value="UniProtKB-KW"/>
</dbReference>
<dbReference type="RefSeq" id="WP_145808576.1">
    <property type="nucleotide sequence ID" value="NZ_VIVK01000001.1"/>
</dbReference>
<comment type="caution">
    <text evidence="1">The sequence shown here is derived from an EMBL/GenBank/DDBJ whole genome shotgun (WGS) entry which is preliminary data.</text>
</comment>
<accession>A0A561BV37</accession>
<organism evidence="1 2">
    <name type="scientific">Kribbella amoyensis</name>
    <dbReference type="NCBI Taxonomy" id="996641"/>
    <lineage>
        <taxon>Bacteria</taxon>
        <taxon>Bacillati</taxon>
        <taxon>Actinomycetota</taxon>
        <taxon>Actinomycetes</taxon>
        <taxon>Propionibacteriales</taxon>
        <taxon>Kribbellaceae</taxon>
        <taxon>Kribbella</taxon>
    </lineage>
</organism>
<sequence length="190" mass="21653">MSSEEVQLVEFDDGALPPLLKYQVLSFLRIVWPDGFTGSLRHRDWITNPEYDPHHMLYIAGDLVVSHLEVVHRDVTPEGVTYRAYAPTSVLTFPPFRREGWAGKLVEKASRWIEESDADLGLICCEPESQGFYARNSGWDPVPEARIVVGDDKTRAELTPQVLLACFLTEKSQQHRETFGQAPLWLKDEL</sequence>
<evidence type="ECO:0000313" key="2">
    <source>
        <dbReference type="Proteomes" id="UP000318380"/>
    </source>
</evidence>
<name>A0A561BV37_9ACTN</name>
<dbReference type="OrthoDB" id="7017613at2"/>
<gene>
    <name evidence="1" type="ORF">FB561_3897</name>
</gene>
<proteinExistence type="predicted"/>